<protein>
    <submittedName>
        <fullName evidence="2">Uncharacterized protein</fullName>
    </submittedName>
</protein>
<dbReference type="EMBL" id="HBEM01034580">
    <property type="protein sequence ID" value="CAD8464680.1"/>
    <property type="molecule type" value="Transcribed_RNA"/>
</dbReference>
<proteinExistence type="predicted"/>
<gene>
    <name evidence="2" type="ORF">LAMO00422_LOCUS23647</name>
</gene>
<evidence type="ECO:0000313" key="2">
    <source>
        <dbReference type="EMBL" id="CAD8464680.1"/>
    </source>
</evidence>
<dbReference type="AlphaFoldDB" id="A0A7S0DW90"/>
<sequence>MGHGLSGEFVHPSQANLSFSPQLTIFELSTAPTKKLTTYLTEHFLRKHRPCPLMPGLADPLMVYEEIKKRGKVNALKIEMRHSALARIQISLCEATLSIFPNLTKCNFQMIVRSKSSVLLDKLRKLFSSPKIAQRWLEHFMGFMHISVISRYFLVEKVDKKGKRKSSRISESSESMVPAGRSVAVVKKSPVSTYAESDTMNGISVMPRSKTFDKSRGTGTGSSSIRKHNTTPDANAQMQSGWSRSIITSSRIRSFSRSRSPKKRQLTSPSELRTKSPMGISDIQNKDSGSEMKQLIESLEAKHRMLAIRLRSIEMKMEGVDNEAANSLMQSVSL</sequence>
<accession>A0A7S0DW90</accession>
<feature type="region of interest" description="Disordered" evidence="1">
    <location>
        <begin position="205"/>
        <end position="289"/>
    </location>
</feature>
<reference evidence="2" key="1">
    <citation type="submission" date="2021-01" db="EMBL/GenBank/DDBJ databases">
        <authorList>
            <person name="Corre E."/>
            <person name="Pelletier E."/>
            <person name="Niang G."/>
            <person name="Scheremetjew M."/>
            <person name="Finn R."/>
            <person name="Kale V."/>
            <person name="Holt S."/>
            <person name="Cochrane G."/>
            <person name="Meng A."/>
            <person name="Brown T."/>
            <person name="Cohen L."/>
        </authorList>
    </citation>
    <scope>NUCLEOTIDE SEQUENCE</scope>
    <source>
        <strain evidence="2">CCMP2058</strain>
    </source>
</reference>
<organism evidence="2">
    <name type="scientific">Amorphochlora amoebiformis</name>
    <dbReference type="NCBI Taxonomy" id="1561963"/>
    <lineage>
        <taxon>Eukaryota</taxon>
        <taxon>Sar</taxon>
        <taxon>Rhizaria</taxon>
        <taxon>Cercozoa</taxon>
        <taxon>Chlorarachniophyceae</taxon>
        <taxon>Amorphochlora</taxon>
    </lineage>
</organism>
<feature type="compositionally biased region" description="Basic residues" evidence="1">
    <location>
        <begin position="254"/>
        <end position="265"/>
    </location>
</feature>
<feature type="compositionally biased region" description="Polar residues" evidence="1">
    <location>
        <begin position="231"/>
        <end position="242"/>
    </location>
</feature>
<evidence type="ECO:0000256" key="1">
    <source>
        <dbReference type="SAM" id="MobiDB-lite"/>
    </source>
</evidence>
<feature type="compositionally biased region" description="Low complexity" evidence="1">
    <location>
        <begin position="243"/>
        <end position="253"/>
    </location>
</feature>
<name>A0A7S0DW90_9EUKA</name>